<evidence type="ECO:0000256" key="1">
    <source>
        <dbReference type="ARBA" id="ARBA00022679"/>
    </source>
</evidence>
<evidence type="ECO:0000256" key="3">
    <source>
        <dbReference type="ARBA" id="ARBA00022985"/>
    </source>
</evidence>
<dbReference type="InterPro" id="IPR004528">
    <property type="entry name" value="KdsB"/>
</dbReference>
<proteinExistence type="predicted"/>
<dbReference type="GO" id="GO:0005829">
    <property type="term" value="C:cytosol"/>
    <property type="evidence" value="ECO:0007669"/>
    <property type="project" value="TreeGrafter"/>
</dbReference>
<keyword evidence="1" id="KW-0808">Transferase</keyword>
<dbReference type="Proteomes" id="UP000241048">
    <property type="component" value="Unassembled WGS sequence"/>
</dbReference>
<accession>A0A2T3FMQ0</accession>
<organism evidence="4 5">
    <name type="scientific">Clostridium fessum</name>
    <dbReference type="NCBI Taxonomy" id="2126740"/>
    <lineage>
        <taxon>Bacteria</taxon>
        <taxon>Bacillati</taxon>
        <taxon>Bacillota</taxon>
        <taxon>Clostridia</taxon>
        <taxon>Eubacteriales</taxon>
        <taxon>Clostridiaceae</taxon>
        <taxon>Clostridium</taxon>
    </lineage>
</organism>
<dbReference type="AlphaFoldDB" id="A0A2T3FMQ0"/>
<dbReference type="NCBIfam" id="NF003952">
    <property type="entry name" value="PRK05450.1-5"/>
    <property type="match status" value="1"/>
</dbReference>
<keyword evidence="5" id="KW-1185">Reference proteome</keyword>
<evidence type="ECO:0000313" key="4">
    <source>
        <dbReference type="EMBL" id="PST36554.1"/>
    </source>
</evidence>
<protein>
    <recommendedName>
        <fullName evidence="6">3-deoxy-manno-octulosonate cytidylyltransferase</fullName>
    </recommendedName>
</protein>
<dbReference type="InterPro" id="IPR029044">
    <property type="entry name" value="Nucleotide-diphossugar_trans"/>
</dbReference>
<dbReference type="EMBL" id="PYLO01000004">
    <property type="protein sequence ID" value="PST36554.1"/>
    <property type="molecule type" value="Genomic_DNA"/>
</dbReference>
<dbReference type="Gene3D" id="3.90.550.10">
    <property type="entry name" value="Spore Coat Polysaccharide Biosynthesis Protein SpsA, Chain A"/>
    <property type="match status" value="1"/>
</dbReference>
<dbReference type="CDD" id="cd02517">
    <property type="entry name" value="CMP-KDO-Synthetase"/>
    <property type="match status" value="1"/>
</dbReference>
<name>A0A2T3FMQ0_9CLOT</name>
<comment type="caution">
    <text evidence="4">The sequence shown here is derived from an EMBL/GenBank/DDBJ whole genome shotgun (WGS) entry which is preliminary data.</text>
</comment>
<dbReference type="SUPFAM" id="SSF53448">
    <property type="entry name" value="Nucleotide-diphospho-sugar transferases"/>
    <property type="match status" value="1"/>
</dbReference>
<reference evidence="4 5" key="1">
    <citation type="submission" date="2018-03" db="EMBL/GenBank/DDBJ databases">
        <title>Lachnoclostridium SNUG30386 gen.nov., sp.nov., isolated from human faeces.</title>
        <authorList>
            <person name="Seo B."/>
            <person name="Jeon K."/>
            <person name="Ko G."/>
        </authorList>
    </citation>
    <scope>NUCLEOTIDE SEQUENCE [LARGE SCALE GENOMIC DNA]</scope>
    <source>
        <strain evidence="4 5">SNUG30386</strain>
    </source>
</reference>
<dbReference type="PANTHER" id="PTHR42866">
    <property type="entry name" value="3-DEOXY-MANNO-OCTULOSONATE CYTIDYLYLTRANSFERASE"/>
    <property type="match status" value="1"/>
</dbReference>
<dbReference type="GO" id="GO:0009103">
    <property type="term" value="P:lipopolysaccharide biosynthetic process"/>
    <property type="evidence" value="ECO:0007669"/>
    <property type="project" value="UniProtKB-KW"/>
</dbReference>
<dbReference type="GO" id="GO:0008690">
    <property type="term" value="F:3-deoxy-manno-octulosonate cytidylyltransferase activity"/>
    <property type="evidence" value="ECO:0007669"/>
    <property type="project" value="InterPro"/>
</dbReference>
<gene>
    <name evidence="4" type="ORF">C7U56_12300</name>
</gene>
<evidence type="ECO:0000256" key="2">
    <source>
        <dbReference type="ARBA" id="ARBA00022695"/>
    </source>
</evidence>
<sequence>MNRLAQEKKVCALIPARLNSVRFPGKALKQIDGIPMVVRVLAAARNSGVFDAVYAATDSPEIAAVCQTYGFEAVFTSHSHQNPTSRIQEAVTILEDSKSASSRKFDFYAMIGGDEPLLTPEILQNFMEQALTVITSKENVQRPFLINAMADIPNDAETADPSNIKVVCRPDGTGLYISRAPIPFRKGTLDEPSRKFVSIGLYTRESLDFFCQSRPGILEQIEGVDLLRFLEYGKTILFLPICGYTLSVDTPADLETVQAILHRRTSTL</sequence>
<evidence type="ECO:0008006" key="6">
    <source>
        <dbReference type="Google" id="ProtNLM"/>
    </source>
</evidence>
<keyword evidence="2" id="KW-0548">Nucleotidyltransferase</keyword>
<dbReference type="InterPro" id="IPR003329">
    <property type="entry name" value="Cytidylyl_trans"/>
</dbReference>
<evidence type="ECO:0000313" key="5">
    <source>
        <dbReference type="Proteomes" id="UP000241048"/>
    </source>
</evidence>
<keyword evidence="3" id="KW-0448">Lipopolysaccharide biosynthesis</keyword>
<dbReference type="PANTHER" id="PTHR42866:SF2">
    <property type="entry name" value="3-DEOXY-MANNO-OCTULOSONATE CYTIDYLYLTRANSFERASE, MITOCHONDRIAL"/>
    <property type="match status" value="1"/>
</dbReference>
<dbReference type="Pfam" id="PF02348">
    <property type="entry name" value="CTP_transf_3"/>
    <property type="match status" value="1"/>
</dbReference>
<dbReference type="RefSeq" id="WP_107001452.1">
    <property type="nucleotide sequence ID" value="NZ_DBFBUD010000125.1"/>
</dbReference>